<dbReference type="EMBL" id="SNRW01005095">
    <property type="protein sequence ID" value="KAA6385808.1"/>
    <property type="molecule type" value="Genomic_DNA"/>
</dbReference>
<keyword evidence="1" id="KW-0812">Transmembrane</keyword>
<keyword evidence="1" id="KW-0472">Membrane</keyword>
<proteinExistence type="predicted"/>
<sequence length="507" mass="54575">MDLPDTIKFKNVPPQYQQYYPASTILTKSCDVEFDDNYFTVALSNGGIVDSSCISNTDVPTQTKKCTDGSTPTIYLNGYKLGWFTGNAQTVKEALIRLFNKLLLIVALSSIARSVNIEFRKYSLSGDGVTVNLDYTGVDEIPDFEADTLYYIEQEIDSQGILTVDYNKLANSTQGYAGKRITDFEPYKSSITTTDASFFSIGTENEFTNLKTTTGLSTSELGCATTLYSYNYGYYGLLGYAVKALNGANISPSISYVLANRPDTIKIINTPSGTTTIPQEKTCDHLFDQDDLSVALNKAGIVDSSCIANTAVPSSTSSCTGGSTPTKYLNGYKFGDFFGGVDSVKKALIRFGPVIAQVIIGGIQEIKLIVGWDNSKWTLVDYNSAGGHILQKVDISTVEFLQGEVVFNTQPSGGGDPTGCTSTSPVNATCPCQTSDTRPACVSQPGDEQPTTCTSITKTTPESECPCLKKGDIRDYEGGICASGSFRITLSLILLAVVVPILSMLWG</sequence>
<keyword evidence="1" id="KW-1133">Transmembrane helix</keyword>
<name>A0A5J4VT88_9EUKA</name>
<comment type="caution">
    <text evidence="2">The sequence shown here is derived from an EMBL/GenBank/DDBJ whole genome shotgun (WGS) entry which is preliminary data.</text>
</comment>
<dbReference type="Proteomes" id="UP000324800">
    <property type="component" value="Unassembled WGS sequence"/>
</dbReference>
<gene>
    <name evidence="2" type="ORF">EZS28_018665</name>
</gene>
<feature type="transmembrane region" description="Helical" evidence="1">
    <location>
        <begin position="488"/>
        <end position="506"/>
    </location>
</feature>
<evidence type="ECO:0000313" key="3">
    <source>
        <dbReference type="Proteomes" id="UP000324800"/>
    </source>
</evidence>
<dbReference type="AlphaFoldDB" id="A0A5J4VT88"/>
<reference evidence="2 3" key="1">
    <citation type="submission" date="2019-03" db="EMBL/GenBank/DDBJ databases">
        <title>Single cell metagenomics reveals metabolic interactions within the superorganism composed of flagellate Streblomastix strix and complex community of Bacteroidetes bacteria on its surface.</title>
        <authorList>
            <person name="Treitli S.C."/>
            <person name="Kolisko M."/>
            <person name="Husnik F."/>
            <person name="Keeling P."/>
            <person name="Hampl V."/>
        </authorList>
    </citation>
    <scope>NUCLEOTIDE SEQUENCE [LARGE SCALE GENOMIC DNA]</scope>
    <source>
        <strain evidence="2">ST1C</strain>
    </source>
</reference>
<accession>A0A5J4VT88</accession>
<organism evidence="2 3">
    <name type="scientific">Streblomastix strix</name>
    <dbReference type="NCBI Taxonomy" id="222440"/>
    <lineage>
        <taxon>Eukaryota</taxon>
        <taxon>Metamonada</taxon>
        <taxon>Preaxostyla</taxon>
        <taxon>Oxymonadida</taxon>
        <taxon>Streblomastigidae</taxon>
        <taxon>Streblomastix</taxon>
    </lineage>
</organism>
<evidence type="ECO:0000313" key="2">
    <source>
        <dbReference type="EMBL" id="KAA6385808.1"/>
    </source>
</evidence>
<evidence type="ECO:0000256" key="1">
    <source>
        <dbReference type="SAM" id="Phobius"/>
    </source>
</evidence>
<protein>
    <submittedName>
        <fullName evidence="2">Uncharacterized protein</fullName>
    </submittedName>
</protein>